<dbReference type="InterPro" id="IPR001347">
    <property type="entry name" value="SIS_dom"/>
</dbReference>
<evidence type="ECO:0000313" key="4">
    <source>
        <dbReference type="EMBL" id="QIK78586.1"/>
    </source>
</evidence>
<dbReference type="Proteomes" id="UP000503222">
    <property type="component" value="Chromosome"/>
</dbReference>
<feature type="domain" description="SIS" evidence="3">
    <location>
        <begin position="34"/>
        <end position="177"/>
    </location>
</feature>
<protein>
    <submittedName>
        <fullName evidence="4">SIS domain-containing protein</fullName>
    </submittedName>
</protein>
<evidence type="ECO:0000256" key="1">
    <source>
        <dbReference type="ARBA" id="ARBA00022576"/>
    </source>
</evidence>
<dbReference type="InterPro" id="IPR035466">
    <property type="entry name" value="GlmS/AgaS_SIS"/>
</dbReference>
<dbReference type="GO" id="GO:1901135">
    <property type="term" value="P:carbohydrate derivative metabolic process"/>
    <property type="evidence" value="ECO:0007669"/>
    <property type="project" value="InterPro"/>
</dbReference>
<dbReference type="Pfam" id="PF01380">
    <property type="entry name" value="SIS"/>
    <property type="match status" value="2"/>
</dbReference>
<dbReference type="InterPro" id="IPR035490">
    <property type="entry name" value="GlmS/FrlB_SIS"/>
</dbReference>
<dbReference type="GO" id="GO:0097367">
    <property type="term" value="F:carbohydrate derivative binding"/>
    <property type="evidence" value="ECO:0007669"/>
    <property type="project" value="InterPro"/>
</dbReference>
<keyword evidence="2" id="KW-0677">Repeat</keyword>
<feature type="domain" description="SIS" evidence="3">
    <location>
        <begin position="198"/>
        <end position="333"/>
    </location>
</feature>
<dbReference type="CDD" id="cd05009">
    <property type="entry name" value="SIS_GlmS_GlmD_2"/>
    <property type="match status" value="1"/>
</dbReference>
<dbReference type="PANTHER" id="PTHR10937">
    <property type="entry name" value="GLUCOSAMINE--FRUCTOSE-6-PHOSPHATE AMINOTRANSFERASE, ISOMERIZING"/>
    <property type="match status" value="1"/>
</dbReference>
<dbReference type="InterPro" id="IPR046348">
    <property type="entry name" value="SIS_dom_sf"/>
</dbReference>
<keyword evidence="1" id="KW-0808">Transferase</keyword>
<dbReference type="Gene3D" id="3.40.50.10490">
    <property type="entry name" value="Glucose-6-phosphate isomerase like protein, domain 1"/>
    <property type="match status" value="2"/>
</dbReference>
<dbReference type="GO" id="GO:0008483">
    <property type="term" value="F:transaminase activity"/>
    <property type="evidence" value="ECO:0007669"/>
    <property type="project" value="UniProtKB-KW"/>
</dbReference>
<dbReference type="SUPFAM" id="SSF53697">
    <property type="entry name" value="SIS domain"/>
    <property type="match status" value="1"/>
</dbReference>
<evidence type="ECO:0000256" key="2">
    <source>
        <dbReference type="ARBA" id="ARBA00022737"/>
    </source>
</evidence>
<organism evidence="4 5">
    <name type="scientific">Sphingomonas piscis</name>
    <dbReference type="NCBI Taxonomy" id="2714943"/>
    <lineage>
        <taxon>Bacteria</taxon>
        <taxon>Pseudomonadati</taxon>
        <taxon>Pseudomonadota</taxon>
        <taxon>Alphaproteobacteria</taxon>
        <taxon>Sphingomonadales</taxon>
        <taxon>Sphingomonadaceae</taxon>
        <taxon>Sphingomonas</taxon>
    </lineage>
</organism>
<dbReference type="AlphaFoldDB" id="A0A6G7YPD1"/>
<dbReference type="RefSeq" id="WP_166410979.1">
    <property type="nucleotide sequence ID" value="NZ_CP049869.1"/>
</dbReference>
<keyword evidence="1" id="KW-0032">Aminotransferase</keyword>
<dbReference type="CDD" id="cd05008">
    <property type="entry name" value="SIS_GlmS_GlmD_1"/>
    <property type="match status" value="1"/>
</dbReference>
<proteinExistence type="predicted"/>
<dbReference type="EMBL" id="CP049869">
    <property type="protein sequence ID" value="QIK78586.1"/>
    <property type="molecule type" value="Genomic_DNA"/>
</dbReference>
<sequence length="343" mass="36130">MTDAQSTLMFAEAASAASVLEEQRRRNRAVVSQLGERLRATRPTAVLTCARGSSDHAATFARYLIETRAGVLTSSQAPSIASVYDSQPQTGRSLCIAISQSGKSPDILAAASAARQSGAHLLALVNVEDSPLAQLADTVLPLCAGKETSVAATKSYIAALAAIVDLVAEWTEDQVLAEALEQAPDLLRRSWEADWSPLSAGLNDVSGLFVIGRGPGLGIAQEAALKFKETCGIHAEAFSAAEVLHGPIALAGPDFPLLVFRQSDESAESIDSLVREVASRGGKLFVAGPTVDGAVHLPVQQAHAAIEPMLQIQSFYRAVNALALARGFNPDQPRNLRKVTETV</sequence>
<dbReference type="PROSITE" id="PS51464">
    <property type="entry name" value="SIS"/>
    <property type="match status" value="2"/>
</dbReference>
<reference evidence="4 5" key="1">
    <citation type="submission" date="2020-03" db="EMBL/GenBank/DDBJ databases">
        <title>Sphingomonas sp. nov., isolated from fish.</title>
        <authorList>
            <person name="Hyun D.-W."/>
            <person name="Bae J.-W."/>
        </authorList>
    </citation>
    <scope>NUCLEOTIDE SEQUENCE [LARGE SCALE GENOMIC DNA]</scope>
    <source>
        <strain evidence="4 5">HDW15B</strain>
    </source>
</reference>
<evidence type="ECO:0000259" key="3">
    <source>
        <dbReference type="PROSITE" id="PS51464"/>
    </source>
</evidence>
<gene>
    <name evidence="4" type="ORF">G7077_06445</name>
</gene>
<dbReference type="PANTHER" id="PTHR10937:SF8">
    <property type="entry name" value="AMINOTRANSFERASE-RELATED"/>
    <property type="match status" value="1"/>
</dbReference>
<dbReference type="KEGG" id="spii:G7077_06445"/>
<accession>A0A6G7YPD1</accession>
<evidence type="ECO:0000313" key="5">
    <source>
        <dbReference type="Proteomes" id="UP000503222"/>
    </source>
</evidence>
<keyword evidence="5" id="KW-1185">Reference proteome</keyword>
<name>A0A6G7YPD1_9SPHN</name>